<organism evidence="3">
    <name type="scientific">uncultured Caudovirales phage</name>
    <dbReference type="NCBI Taxonomy" id="2100421"/>
    <lineage>
        <taxon>Viruses</taxon>
        <taxon>Duplodnaviria</taxon>
        <taxon>Heunggongvirae</taxon>
        <taxon>Uroviricota</taxon>
        <taxon>Caudoviricetes</taxon>
        <taxon>Peduoviridae</taxon>
        <taxon>Maltschvirus</taxon>
        <taxon>Maltschvirus maltsch</taxon>
    </lineage>
</organism>
<evidence type="ECO:0000313" key="1">
    <source>
        <dbReference type="EMBL" id="CAB4172193.1"/>
    </source>
</evidence>
<gene>
    <name evidence="2" type="ORF">UFOVP1156_29</name>
    <name evidence="3" type="ORF">UFOVP1346_13</name>
    <name evidence="1" type="ORF">UFOVP921_53</name>
</gene>
<name>A0A6J5S3L9_9CAUD</name>
<sequence>MNDTLSPAKLDQILETRNRQVIIDAESCSIVKDLKEIDKTLGVRFVDGPDPYFAVFQSIEHADGRLEQHLVTTVQAHPTTFGTFTGLDQRLVERVRKVTHSSYDFMAEAEKNKKEWDESMRKAREDKLGEMGEQAAHAMRKDLGSTNKAFIK</sequence>
<protein>
    <submittedName>
        <fullName evidence="3">Uncharacterized protein</fullName>
    </submittedName>
</protein>
<reference evidence="3" key="1">
    <citation type="submission" date="2020-05" db="EMBL/GenBank/DDBJ databases">
        <authorList>
            <person name="Chiriac C."/>
            <person name="Salcher M."/>
            <person name="Ghai R."/>
            <person name="Kavagutti S V."/>
        </authorList>
    </citation>
    <scope>NUCLEOTIDE SEQUENCE</scope>
</reference>
<dbReference type="EMBL" id="LR797103">
    <property type="protein sequence ID" value="CAB4187504.1"/>
    <property type="molecule type" value="Genomic_DNA"/>
</dbReference>
<evidence type="ECO:0000313" key="2">
    <source>
        <dbReference type="EMBL" id="CAB4187504.1"/>
    </source>
</evidence>
<proteinExistence type="predicted"/>
<evidence type="ECO:0000313" key="3">
    <source>
        <dbReference type="EMBL" id="CAB4199914.1"/>
    </source>
</evidence>
<accession>A0A6J5S3L9</accession>
<dbReference type="EMBL" id="LR797295">
    <property type="protein sequence ID" value="CAB4199914.1"/>
    <property type="molecule type" value="Genomic_DNA"/>
</dbReference>
<dbReference type="EMBL" id="LR796875">
    <property type="protein sequence ID" value="CAB4172193.1"/>
    <property type="molecule type" value="Genomic_DNA"/>
</dbReference>